<dbReference type="SUPFAM" id="SSF53474">
    <property type="entry name" value="alpha/beta-Hydrolases"/>
    <property type="match status" value="1"/>
</dbReference>
<protein>
    <submittedName>
        <fullName evidence="4">Prolyl oligopeptidase family serine peptidase</fullName>
    </submittedName>
</protein>
<accession>A0A931B1D0</accession>
<feature type="region of interest" description="Disordered" evidence="1">
    <location>
        <begin position="107"/>
        <end position="136"/>
    </location>
</feature>
<dbReference type="Pfam" id="PF00930">
    <property type="entry name" value="DPPIV_N"/>
    <property type="match status" value="1"/>
</dbReference>
<feature type="domain" description="Peptidase S9 prolyl oligopeptidase catalytic" evidence="2">
    <location>
        <begin position="482"/>
        <end position="683"/>
    </location>
</feature>
<dbReference type="GO" id="GO:0008239">
    <property type="term" value="F:dipeptidyl-peptidase activity"/>
    <property type="evidence" value="ECO:0007669"/>
    <property type="project" value="TreeGrafter"/>
</dbReference>
<dbReference type="AlphaFoldDB" id="A0A931B1D0"/>
<keyword evidence="5" id="KW-1185">Reference proteome</keyword>
<evidence type="ECO:0000313" key="4">
    <source>
        <dbReference type="EMBL" id="MBF9068443.1"/>
    </source>
</evidence>
<dbReference type="RefSeq" id="WP_196193576.1">
    <property type="nucleotide sequence ID" value="NZ_JADPRT010000003.1"/>
</dbReference>
<dbReference type="Pfam" id="PF00326">
    <property type="entry name" value="Peptidase_S9"/>
    <property type="match status" value="1"/>
</dbReference>
<proteinExistence type="predicted"/>
<dbReference type="Proteomes" id="UP000657385">
    <property type="component" value="Unassembled WGS sequence"/>
</dbReference>
<dbReference type="InterPro" id="IPR029058">
    <property type="entry name" value="AB_hydrolase_fold"/>
</dbReference>
<name>A0A931B1D0_9ACTN</name>
<organism evidence="4 5">
    <name type="scientific">Streptacidiphilus fuscans</name>
    <dbReference type="NCBI Taxonomy" id="2789292"/>
    <lineage>
        <taxon>Bacteria</taxon>
        <taxon>Bacillati</taxon>
        <taxon>Actinomycetota</taxon>
        <taxon>Actinomycetes</taxon>
        <taxon>Kitasatosporales</taxon>
        <taxon>Streptomycetaceae</taxon>
        <taxon>Streptacidiphilus</taxon>
    </lineage>
</organism>
<dbReference type="GO" id="GO:0006508">
    <property type="term" value="P:proteolysis"/>
    <property type="evidence" value="ECO:0007669"/>
    <property type="project" value="InterPro"/>
</dbReference>
<dbReference type="EMBL" id="JADPRT010000003">
    <property type="protein sequence ID" value="MBF9068443.1"/>
    <property type="molecule type" value="Genomic_DNA"/>
</dbReference>
<evidence type="ECO:0000256" key="1">
    <source>
        <dbReference type="SAM" id="MobiDB-lite"/>
    </source>
</evidence>
<dbReference type="Gene3D" id="3.40.50.1820">
    <property type="entry name" value="alpha/beta hydrolase"/>
    <property type="match status" value="1"/>
</dbReference>
<reference evidence="4" key="1">
    <citation type="submission" date="2020-11" db="EMBL/GenBank/DDBJ databases">
        <title>Isolation and identification of active actinomycetes.</title>
        <authorList>
            <person name="Yu B."/>
        </authorList>
    </citation>
    <scope>NUCLEOTIDE SEQUENCE</scope>
    <source>
        <strain evidence="4">NEAU-YB345</strain>
    </source>
</reference>
<dbReference type="SUPFAM" id="SSF82171">
    <property type="entry name" value="DPP6 N-terminal domain-like"/>
    <property type="match status" value="1"/>
</dbReference>
<dbReference type="Gene3D" id="2.140.10.30">
    <property type="entry name" value="Dipeptidylpeptidase IV, N-terminal domain"/>
    <property type="match status" value="1"/>
</dbReference>
<dbReference type="InterPro" id="IPR002469">
    <property type="entry name" value="Peptidase_S9B_N"/>
</dbReference>
<feature type="domain" description="Dipeptidylpeptidase IV N-terminal" evidence="3">
    <location>
        <begin position="172"/>
        <end position="400"/>
    </location>
</feature>
<dbReference type="PANTHER" id="PTHR11731">
    <property type="entry name" value="PROTEASE FAMILY S9B,C DIPEPTIDYL-PEPTIDASE IV-RELATED"/>
    <property type="match status" value="1"/>
</dbReference>
<dbReference type="InterPro" id="IPR050278">
    <property type="entry name" value="Serine_Prot_S9B/DPPIV"/>
</dbReference>
<sequence length="684" mass="73862">MAPDSPSLPRQLARTHRFSLGVPGQFTLTSDGSTVLFLRSRGGSDPVDCLWARDVADGTERLLADPAALAPEQGGIGAYATDASGRRIAFALAGRLWTLDLGDKDGDGDGHATPRPLTLDPAAAPPVEPRPDPTGRRIAYRSGPTLRVVEWDGTADRVVAAPEPAELGGEFGADVSFGAPEYVATASMHRTRGYWWSPDGERLLVARVDVSSVQRRWIADPTDPTVRPRAARYPAAGTPNADVSLWLVDADSPKRHQVAWDRAAFEYVTEAGWDEHGPFASVQSRDQRTVRVLAVDPADGTTSRLAEQRDDAWVQLVPGLPARTASGALLTHLDQGDTRHLAVDGVAGTPAGINLGAVLSVDGESVLITAVPADDVFSAHLYRLDLTTGATEQLTHEPDVHEDGVLRAGTLLRPADVPSCAEQPIGELRRTLLRVGERSLCTAVFLPSWYEPGSGERLPVLLDPYAGPAIQRVTEGRFWVDDVSQWFAEQGFVVLAIDGRGVPGRGPRWEREVHLDSFGPALQDQIDALHAVAAEHPEFGLDLDRVAIRGWSFGGSLAEAAVLRRPDVFHAAAAGAGVTDQHLYDTHWRERFLGHPDAQPAAYEACDLLRDAPSLRRPLLLMHGLADDNVYPANTLRLSNALLAAGRPYEFLPLARTGHRVTDEALAEGMLLHQLDFLQRALGL</sequence>
<evidence type="ECO:0000259" key="2">
    <source>
        <dbReference type="Pfam" id="PF00326"/>
    </source>
</evidence>
<dbReference type="GO" id="GO:0008236">
    <property type="term" value="F:serine-type peptidase activity"/>
    <property type="evidence" value="ECO:0007669"/>
    <property type="project" value="InterPro"/>
</dbReference>
<dbReference type="PANTHER" id="PTHR11731:SF193">
    <property type="entry name" value="DIPEPTIDYL PEPTIDASE 9"/>
    <property type="match status" value="1"/>
</dbReference>
<evidence type="ECO:0000259" key="3">
    <source>
        <dbReference type="Pfam" id="PF00930"/>
    </source>
</evidence>
<comment type="caution">
    <text evidence="4">The sequence shown here is derived from an EMBL/GenBank/DDBJ whole genome shotgun (WGS) entry which is preliminary data.</text>
</comment>
<evidence type="ECO:0000313" key="5">
    <source>
        <dbReference type="Proteomes" id="UP000657385"/>
    </source>
</evidence>
<gene>
    <name evidence="4" type="ORF">I2501_10410</name>
</gene>
<dbReference type="InterPro" id="IPR001375">
    <property type="entry name" value="Peptidase_S9_cat"/>
</dbReference>